<evidence type="ECO:0000313" key="2">
    <source>
        <dbReference type="Proteomes" id="UP001187343"/>
    </source>
</evidence>
<evidence type="ECO:0000313" key="1">
    <source>
        <dbReference type="EMBL" id="KAK2874194.1"/>
    </source>
</evidence>
<dbReference type="AlphaFoldDB" id="A0AA88TBV7"/>
<name>A0AA88TBV7_9TELE</name>
<reference evidence="1" key="1">
    <citation type="submission" date="2023-08" db="EMBL/GenBank/DDBJ databases">
        <title>Chromosome-level Genome Assembly of mud carp (Cirrhinus molitorella).</title>
        <authorList>
            <person name="Liu H."/>
        </authorList>
    </citation>
    <scope>NUCLEOTIDE SEQUENCE</scope>
    <source>
        <strain evidence="1">Prfri</strain>
        <tissue evidence="1">Muscle</tissue>
    </source>
</reference>
<accession>A0AA88TBV7</accession>
<dbReference type="EMBL" id="JAUYZG010000021">
    <property type="protein sequence ID" value="KAK2874194.1"/>
    <property type="molecule type" value="Genomic_DNA"/>
</dbReference>
<gene>
    <name evidence="1" type="ORF">Q8A67_021347</name>
</gene>
<organism evidence="1 2">
    <name type="scientific">Cirrhinus molitorella</name>
    <name type="common">mud carp</name>
    <dbReference type="NCBI Taxonomy" id="172907"/>
    <lineage>
        <taxon>Eukaryota</taxon>
        <taxon>Metazoa</taxon>
        <taxon>Chordata</taxon>
        <taxon>Craniata</taxon>
        <taxon>Vertebrata</taxon>
        <taxon>Euteleostomi</taxon>
        <taxon>Actinopterygii</taxon>
        <taxon>Neopterygii</taxon>
        <taxon>Teleostei</taxon>
        <taxon>Ostariophysi</taxon>
        <taxon>Cypriniformes</taxon>
        <taxon>Cyprinidae</taxon>
        <taxon>Labeoninae</taxon>
        <taxon>Labeonini</taxon>
        <taxon>Cirrhinus</taxon>
    </lineage>
</organism>
<comment type="caution">
    <text evidence="1">The sequence shown here is derived from an EMBL/GenBank/DDBJ whole genome shotgun (WGS) entry which is preliminary data.</text>
</comment>
<sequence length="128" mass="14426">MLITATSALGGIGASPWDRLSRLVFLQLFQSVEEFLARQDRNRNLPLNELKSARTTRRHWHCFEQCGNDAAKKHAGNTHTPCLYGLDFVINNMKSFMICRILHKWINPGSAVEVYSSSNSSPRCSSPC</sequence>
<keyword evidence="2" id="KW-1185">Reference proteome</keyword>
<dbReference type="Proteomes" id="UP001187343">
    <property type="component" value="Unassembled WGS sequence"/>
</dbReference>
<protein>
    <submittedName>
        <fullName evidence="1">Uncharacterized protein</fullName>
    </submittedName>
</protein>
<proteinExistence type="predicted"/>